<dbReference type="Proteomes" id="UP001172778">
    <property type="component" value="Unassembled WGS sequence"/>
</dbReference>
<feature type="domain" description="Agenet-like" evidence="2">
    <location>
        <begin position="33"/>
        <end position="77"/>
    </location>
</feature>
<dbReference type="SUPFAM" id="SSF54160">
    <property type="entry name" value="Chromo domain-like"/>
    <property type="match status" value="1"/>
</dbReference>
<dbReference type="InterPro" id="IPR016197">
    <property type="entry name" value="Chromo-like_dom_sf"/>
</dbReference>
<dbReference type="EMBL" id="JARRAF010000012">
    <property type="protein sequence ID" value="MDK2124726.1"/>
    <property type="molecule type" value="Genomic_DNA"/>
</dbReference>
<reference evidence="3" key="1">
    <citation type="submission" date="2023-03" db="EMBL/GenBank/DDBJ databases">
        <title>Chitinimonas shenzhenensis gen. nov., sp. nov., a novel member of family Burkholderiaceae isolated from activated sludge collected in Shen Zhen, China.</title>
        <authorList>
            <person name="Wang X."/>
        </authorList>
    </citation>
    <scope>NUCLEOTIDE SEQUENCE</scope>
    <source>
        <strain evidence="3">DQS-5</strain>
    </source>
</reference>
<dbReference type="RefSeq" id="WP_284101040.1">
    <property type="nucleotide sequence ID" value="NZ_JARRAF010000012.1"/>
</dbReference>
<evidence type="ECO:0000313" key="4">
    <source>
        <dbReference type="Proteomes" id="UP001172778"/>
    </source>
</evidence>
<comment type="caution">
    <text evidence="3">The sequence shown here is derived from an EMBL/GenBank/DDBJ whole genome shotgun (WGS) entry which is preliminary data.</text>
</comment>
<sequence length="179" mass="20551">MNTRILPVLGLALLGSLSSTAFADVCEPGERLEVEWKGRWVEASALSNNAAGDRCLVRYRDGNDTLEEWVESRWIRHVVAPRVVYRETSRVYEEPVRVYSSPVTTYYETSSPSITYRYETYSPSVIVEDRRSSSSFGWGVALGMGLGILGSYHYDRGWHHGRYRGGYYGGYYSWRGHWR</sequence>
<evidence type="ECO:0000256" key="1">
    <source>
        <dbReference type="SAM" id="SignalP"/>
    </source>
</evidence>
<evidence type="ECO:0000313" key="3">
    <source>
        <dbReference type="EMBL" id="MDK2124726.1"/>
    </source>
</evidence>
<evidence type="ECO:0000259" key="2">
    <source>
        <dbReference type="Pfam" id="PF05641"/>
    </source>
</evidence>
<gene>
    <name evidence="3" type="ORF">PZA18_11770</name>
</gene>
<proteinExistence type="predicted"/>
<accession>A0ABT7DXD1</accession>
<feature type="signal peptide" evidence="1">
    <location>
        <begin position="1"/>
        <end position="23"/>
    </location>
</feature>
<feature type="chain" id="PRO_5045254629" evidence="1">
    <location>
        <begin position="24"/>
        <end position="179"/>
    </location>
</feature>
<keyword evidence="1" id="KW-0732">Signal</keyword>
<dbReference type="InterPro" id="IPR008395">
    <property type="entry name" value="Agenet-like_dom"/>
</dbReference>
<name>A0ABT7DXD1_9NEIS</name>
<organism evidence="3 4">
    <name type="scientific">Parachitinimonas caeni</name>
    <dbReference type="NCBI Taxonomy" id="3031301"/>
    <lineage>
        <taxon>Bacteria</taxon>
        <taxon>Pseudomonadati</taxon>
        <taxon>Pseudomonadota</taxon>
        <taxon>Betaproteobacteria</taxon>
        <taxon>Neisseriales</taxon>
        <taxon>Chitinibacteraceae</taxon>
        <taxon>Parachitinimonas</taxon>
    </lineage>
</organism>
<protein>
    <submittedName>
        <fullName evidence="3">Agenet domain-containing protein</fullName>
    </submittedName>
</protein>
<keyword evidence="4" id="KW-1185">Reference proteome</keyword>
<dbReference type="Pfam" id="PF05641">
    <property type="entry name" value="Agenet"/>
    <property type="match status" value="1"/>
</dbReference>